<dbReference type="SUPFAM" id="SSF140453">
    <property type="entry name" value="EsxAB dimer-like"/>
    <property type="match status" value="1"/>
</dbReference>
<dbReference type="InterPro" id="IPR036689">
    <property type="entry name" value="ESAT-6-like_sf"/>
</dbReference>
<name>A0A927LZT3_9ACTN</name>
<dbReference type="AlphaFoldDB" id="A0A927LZT3"/>
<dbReference type="InterPro" id="IPR010310">
    <property type="entry name" value="T7SS_ESAT-6-like"/>
</dbReference>
<gene>
    <name evidence="1" type="ORF">H4W31_001165</name>
</gene>
<comment type="caution">
    <text evidence="1">The sequence shown here is derived from an EMBL/GenBank/DDBJ whole genome shotgun (WGS) entry which is preliminary data.</text>
</comment>
<protein>
    <submittedName>
        <fullName evidence="1">Uncharacterized protein YukE</fullName>
    </submittedName>
</protein>
<accession>A0A927LZT3</accession>
<reference evidence="1" key="1">
    <citation type="submission" date="2020-10" db="EMBL/GenBank/DDBJ databases">
        <title>Sequencing the genomes of 1000 actinobacteria strains.</title>
        <authorList>
            <person name="Klenk H.-P."/>
        </authorList>
    </citation>
    <scope>NUCLEOTIDE SEQUENCE</scope>
    <source>
        <strain evidence="1">DSM 46832</strain>
    </source>
</reference>
<sequence length="116" mass="12274">MASQGFLVDESVMAKAATDFEGTAESIRALMRTLDNNVNSTVGAAQAFNGSARLAFDQNRILLNEKIQKANLALAEIAQGFRTVMGTHTQQDQERTRSINQVSAGSSGAIVSGLNG</sequence>
<evidence type="ECO:0000313" key="2">
    <source>
        <dbReference type="Proteomes" id="UP000649753"/>
    </source>
</evidence>
<dbReference type="EMBL" id="JADBEB010000001">
    <property type="protein sequence ID" value="MBE1485527.1"/>
    <property type="molecule type" value="Genomic_DNA"/>
</dbReference>
<keyword evidence="2" id="KW-1185">Reference proteome</keyword>
<dbReference type="RefSeq" id="WP_192765703.1">
    <property type="nucleotide sequence ID" value="NZ_JADBEB010000001.1"/>
</dbReference>
<organism evidence="1 2">
    <name type="scientific">Plantactinospora soyae</name>
    <dbReference type="NCBI Taxonomy" id="1544732"/>
    <lineage>
        <taxon>Bacteria</taxon>
        <taxon>Bacillati</taxon>
        <taxon>Actinomycetota</taxon>
        <taxon>Actinomycetes</taxon>
        <taxon>Micromonosporales</taxon>
        <taxon>Micromonosporaceae</taxon>
        <taxon>Plantactinospora</taxon>
    </lineage>
</organism>
<evidence type="ECO:0000313" key="1">
    <source>
        <dbReference type="EMBL" id="MBE1485527.1"/>
    </source>
</evidence>
<dbReference type="Proteomes" id="UP000649753">
    <property type="component" value="Unassembled WGS sequence"/>
</dbReference>
<dbReference type="Gene3D" id="1.10.287.1060">
    <property type="entry name" value="ESAT-6-like"/>
    <property type="match status" value="1"/>
</dbReference>
<dbReference type="Pfam" id="PF06013">
    <property type="entry name" value="WXG100"/>
    <property type="match status" value="1"/>
</dbReference>
<proteinExistence type="predicted"/>